<sequence length="187" mass="20977">MSRVKKGNMSEEKFNRTLALLRGTLDYNDFKDVDVVVEAVIEKLPLKQQIFSDLEKVCPSRCVLASNTSTIDLNLVSEKINAKSRVAGAHFFSPAHIMPLFEIIRTSTTEPQVLVDLLDFGKRIKKVPVVVGNCPGFAVNRTFFPYTQASLLLVDLGLDVYRIDRIIAGFGMPMGPFSLFNYLTSKW</sequence>
<evidence type="ECO:0000256" key="4">
    <source>
        <dbReference type="ARBA" id="ARBA00023235"/>
    </source>
</evidence>
<dbReference type="GO" id="GO:0003857">
    <property type="term" value="F:(3S)-3-hydroxyacyl-CoA dehydrogenase (NAD+) activity"/>
    <property type="evidence" value="ECO:0007669"/>
    <property type="project" value="TreeGrafter"/>
</dbReference>
<protein>
    <recommendedName>
        <fullName evidence="13">3-hydroxyacyl-CoA dehydrogenase</fullName>
    </recommendedName>
</protein>
<dbReference type="Proteomes" id="UP000825935">
    <property type="component" value="Chromosome 2"/>
</dbReference>
<evidence type="ECO:0000256" key="1">
    <source>
        <dbReference type="ARBA" id="ARBA00005005"/>
    </source>
</evidence>
<evidence type="ECO:0000313" key="11">
    <source>
        <dbReference type="EMBL" id="KAH7445109.1"/>
    </source>
</evidence>
<dbReference type="GO" id="GO:0004300">
    <property type="term" value="F:enoyl-CoA hydratase activity"/>
    <property type="evidence" value="ECO:0007669"/>
    <property type="project" value="UniProtKB-EC"/>
</dbReference>
<evidence type="ECO:0000256" key="2">
    <source>
        <dbReference type="ARBA" id="ARBA00007005"/>
    </source>
</evidence>
<keyword evidence="12" id="KW-1185">Reference proteome</keyword>
<dbReference type="GO" id="GO:0070403">
    <property type="term" value="F:NAD+ binding"/>
    <property type="evidence" value="ECO:0007669"/>
    <property type="project" value="InterPro"/>
</dbReference>
<dbReference type="GO" id="GO:0006635">
    <property type="term" value="P:fatty acid beta-oxidation"/>
    <property type="evidence" value="ECO:0007669"/>
    <property type="project" value="TreeGrafter"/>
</dbReference>
<dbReference type="InterPro" id="IPR008927">
    <property type="entry name" value="6-PGluconate_DH-like_C_sf"/>
</dbReference>
<comment type="similarity">
    <text evidence="2">In the central section; belongs to the 3-hydroxyacyl-CoA dehydrogenase family.</text>
</comment>
<dbReference type="FunFam" id="3.40.50.720:FF:000009">
    <property type="entry name" value="Fatty oxidation complex, alpha subunit"/>
    <property type="match status" value="1"/>
</dbReference>
<keyword evidence="5" id="KW-0456">Lyase</keyword>
<dbReference type="SUPFAM" id="SSF48179">
    <property type="entry name" value="6-phosphogluconate dehydrogenase C-terminal domain-like"/>
    <property type="match status" value="1"/>
</dbReference>
<evidence type="ECO:0000256" key="3">
    <source>
        <dbReference type="ARBA" id="ARBA00023002"/>
    </source>
</evidence>
<comment type="caution">
    <text evidence="11">The sequence shown here is derived from an EMBL/GenBank/DDBJ whole genome shotgun (WGS) entry which is preliminary data.</text>
</comment>
<proteinExistence type="inferred from homology"/>
<keyword evidence="4" id="KW-0413">Isomerase</keyword>
<dbReference type="InterPro" id="IPR006108">
    <property type="entry name" value="3HC_DH_C"/>
</dbReference>
<feature type="domain" description="3-hydroxyacyl-CoA dehydrogenase NAD binding" evidence="10">
    <location>
        <begin position="3"/>
        <end position="133"/>
    </location>
</feature>
<dbReference type="EMBL" id="CM035407">
    <property type="protein sequence ID" value="KAH7445109.1"/>
    <property type="molecule type" value="Genomic_DNA"/>
</dbReference>
<evidence type="ECO:0000256" key="7">
    <source>
        <dbReference type="ARBA" id="ARBA00023709"/>
    </source>
</evidence>
<dbReference type="PANTHER" id="PTHR23309:SF49">
    <property type="entry name" value="PEROXISOMAL BIFUNCTIONAL ENZYME"/>
    <property type="match status" value="1"/>
</dbReference>
<comment type="catalytic activity">
    <reaction evidence="8">
        <text>a 4-saturated-(3S)-3-hydroxyacyl-CoA = a (3E)-enoyl-CoA + H2O</text>
        <dbReference type="Rhea" id="RHEA:20724"/>
        <dbReference type="ChEBI" id="CHEBI:15377"/>
        <dbReference type="ChEBI" id="CHEBI:58521"/>
        <dbReference type="ChEBI" id="CHEBI:137480"/>
        <dbReference type="EC" id="4.2.1.17"/>
    </reaction>
</comment>
<feature type="domain" description="3-hydroxyacyl-CoA dehydrogenase C-terminal" evidence="9">
    <location>
        <begin position="136"/>
        <end position="184"/>
    </location>
</feature>
<evidence type="ECO:0008006" key="13">
    <source>
        <dbReference type="Google" id="ProtNLM"/>
    </source>
</evidence>
<evidence type="ECO:0000313" key="12">
    <source>
        <dbReference type="Proteomes" id="UP000825935"/>
    </source>
</evidence>
<organism evidence="11 12">
    <name type="scientific">Ceratopteris richardii</name>
    <name type="common">Triangle waterfern</name>
    <dbReference type="NCBI Taxonomy" id="49495"/>
    <lineage>
        <taxon>Eukaryota</taxon>
        <taxon>Viridiplantae</taxon>
        <taxon>Streptophyta</taxon>
        <taxon>Embryophyta</taxon>
        <taxon>Tracheophyta</taxon>
        <taxon>Polypodiopsida</taxon>
        <taxon>Polypodiidae</taxon>
        <taxon>Polypodiales</taxon>
        <taxon>Pteridineae</taxon>
        <taxon>Pteridaceae</taxon>
        <taxon>Parkerioideae</taxon>
        <taxon>Ceratopteris</taxon>
    </lineage>
</organism>
<dbReference type="GO" id="GO:0016853">
    <property type="term" value="F:isomerase activity"/>
    <property type="evidence" value="ECO:0007669"/>
    <property type="project" value="UniProtKB-KW"/>
</dbReference>
<dbReference type="InterPro" id="IPR036291">
    <property type="entry name" value="NAD(P)-bd_dom_sf"/>
</dbReference>
<dbReference type="OMA" id="FVPAHIM"/>
<evidence type="ECO:0000256" key="5">
    <source>
        <dbReference type="ARBA" id="ARBA00023239"/>
    </source>
</evidence>
<dbReference type="InterPro" id="IPR006176">
    <property type="entry name" value="3-OHacyl-CoA_DH_NAD-bd"/>
</dbReference>
<dbReference type="PROSITE" id="PS00067">
    <property type="entry name" value="3HCDH"/>
    <property type="match status" value="1"/>
</dbReference>
<dbReference type="GO" id="GO:0005777">
    <property type="term" value="C:peroxisome"/>
    <property type="evidence" value="ECO:0007669"/>
    <property type="project" value="TreeGrafter"/>
</dbReference>
<comment type="catalytic activity">
    <reaction evidence="7">
        <text>a (3S)-3-hydroxyacyl-CoA = a (2E)-enoyl-CoA + H2O</text>
        <dbReference type="Rhea" id="RHEA:16105"/>
        <dbReference type="ChEBI" id="CHEBI:15377"/>
        <dbReference type="ChEBI" id="CHEBI:57318"/>
        <dbReference type="ChEBI" id="CHEBI:58856"/>
        <dbReference type="EC" id="4.2.1.17"/>
    </reaction>
</comment>
<dbReference type="OrthoDB" id="1737359at2759"/>
<comment type="pathway">
    <text evidence="1">Lipid metabolism; fatty acid beta-oxidation.</text>
</comment>
<dbReference type="SUPFAM" id="SSF51735">
    <property type="entry name" value="NAD(P)-binding Rossmann-fold domains"/>
    <property type="match status" value="1"/>
</dbReference>
<name>A0A8T2VKX6_CERRI</name>
<dbReference type="Pfam" id="PF00725">
    <property type="entry name" value="3HCDH"/>
    <property type="match status" value="1"/>
</dbReference>
<gene>
    <name evidence="11" type="ORF">KP509_02G107000</name>
</gene>
<keyword evidence="6" id="KW-0511">Multifunctional enzyme</keyword>
<evidence type="ECO:0000259" key="10">
    <source>
        <dbReference type="Pfam" id="PF02737"/>
    </source>
</evidence>
<dbReference type="Gene3D" id="1.10.1040.50">
    <property type="match status" value="1"/>
</dbReference>
<dbReference type="PANTHER" id="PTHR23309">
    <property type="entry name" value="3-HYDROXYACYL-COA DEHYROGENASE"/>
    <property type="match status" value="1"/>
</dbReference>
<accession>A0A8T2VKX6</accession>
<evidence type="ECO:0000256" key="6">
    <source>
        <dbReference type="ARBA" id="ARBA00023268"/>
    </source>
</evidence>
<dbReference type="AlphaFoldDB" id="A0A8T2VKX6"/>
<dbReference type="Gene3D" id="3.40.50.720">
    <property type="entry name" value="NAD(P)-binding Rossmann-like Domain"/>
    <property type="match status" value="1"/>
</dbReference>
<evidence type="ECO:0000256" key="8">
    <source>
        <dbReference type="ARBA" id="ARBA00023717"/>
    </source>
</evidence>
<keyword evidence="3" id="KW-0560">Oxidoreductase</keyword>
<evidence type="ECO:0000259" key="9">
    <source>
        <dbReference type="Pfam" id="PF00725"/>
    </source>
</evidence>
<dbReference type="InterPro" id="IPR006180">
    <property type="entry name" value="3-OHacyl-CoA_DH_CS"/>
</dbReference>
<reference evidence="11" key="1">
    <citation type="submission" date="2021-08" db="EMBL/GenBank/DDBJ databases">
        <title>WGS assembly of Ceratopteris richardii.</title>
        <authorList>
            <person name="Marchant D.B."/>
            <person name="Chen G."/>
            <person name="Jenkins J."/>
            <person name="Shu S."/>
            <person name="Leebens-Mack J."/>
            <person name="Grimwood J."/>
            <person name="Schmutz J."/>
            <person name="Soltis P."/>
            <person name="Soltis D."/>
            <person name="Chen Z.-H."/>
        </authorList>
    </citation>
    <scope>NUCLEOTIDE SEQUENCE</scope>
    <source>
        <strain evidence="11">Whitten #5841</strain>
        <tissue evidence="11">Leaf</tissue>
    </source>
</reference>
<dbReference type="Pfam" id="PF02737">
    <property type="entry name" value="3HCDH_N"/>
    <property type="match status" value="1"/>
</dbReference>